<accession>A0A1Y0B2Z7</accession>
<name>A0A1Y0B2Z7_9LAMI</name>
<protein>
    <submittedName>
        <fullName evidence="1">Uncharacterized protein</fullName>
    </submittedName>
</protein>
<dbReference type="AlphaFoldDB" id="A0A1Y0B2Z7"/>
<organism evidence="1">
    <name type="scientific">Utricularia reniformis</name>
    <dbReference type="NCBI Taxonomy" id="192314"/>
    <lineage>
        <taxon>Eukaryota</taxon>
        <taxon>Viridiplantae</taxon>
        <taxon>Streptophyta</taxon>
        <taxon>Embryophyta</taxon>
        <taxon>Tracheophyta</taxon>
        <taxon>Spermatophyta</taxon>
        <taxon>Magnoliopsida</taxon>
        <taxon>eudicotyledons</taxon>
        <taxon>Gunneridae</taxon>
        <taxon>Pentapetalae</taxon>
        <taxon>asterids</taxon>
        <taxon>lamiids</taxon>
        <taxon>Lamiales</taxon>
        <taxon>Lentibulariaceae</taxon>
        <taxon>Utricularia</taxon>
    </lineage>
</organism>
<sequence length="54" mass="6374">MSDDATRFVLFINRIFHMRYAALGWSSLLNSDGNISFLRSIQSVLPRARHQFMW</sequence>
<dbReference type="EMBL" id="KY774314">
    <property type="protein sequence ID" value="ART31719.1"/>
    <property type="molecule type" value="Genomic_DNA"/>
</dbReference>
<keyword evidence="1" id="KW-0496">Mitochondrion</keyword>
<gene>
    <name evidence="1" type="ORF">AEK19_MT1530</name>
</gene>
<proteinExistence type="predicted"/>
<reference evidence="1" key="1">
    <citation type="submission" date="2017-03" db="EMBL/GenBank/DDBJ databases">
        <title>The mitochondrial genome of the carnivorous plant Utricularia reniformis (Lentibulariaceae): structure, comparative analysis and evolutionary landmarks.</title>
        <authorList>
            <person name="Silva S.R."/>
            <person name="Alvarenga D.O."/>
            <person name="Michael T.P."/>
            <person name="Miranda V.F.O."/>
            <person name="Varani A.M."/>
        </authorList>
    </citation>
    <scope>NUCLEOTIDE SEQUENCE</scope>
</reference>
<geneLocation type="mitochondrion" evidence="1"/>
<evidence type="ECO:0000313" key="1">
    <source>
        <dbReference type="EMBL" id="ART31719.1"/>
    </source>
</evidence>